<accession>A0A5U8K9T1</accession>
<organism evidence="1">
    <name type="scientific">Salmonella enterica subsp. enterica serovar Java</name>
    <dbReference type="NCBI Taxonomy" id="224729"/>
    <lineage>
        <taxon>Bacteria</taxon>
        <taxon>Pseudomonadati</taxon>
        <taxon>Pseudomonadota</taxon>
        <taxon>Gammaproteobacteria</taxon>
        <taxon>Enterobacterales</taxon>
        <taxon>Enterobacteriaceae</taxon>
        <taxon>Salmonella</taxon>
    </lineage>
</organism>
<protein>
    <submittedName>
        <fullName evidence="1">Conjugal transfer protein TraE</fullName>
    </submittedName>
</protein>
<sequence length="269" mass="29686">MTITTTGIAGTIIPALDSTVVAGLLDSGHKKASSPLQVRYRQGVKEVLEMISERIGISMSELTCILVEDALRGMLLPLSTAAGSVACRVEQLIQAHSLTPPELAQLLSPWNIRLSVLQDPVKMIDYFSPQLLNNLAKWFHINPDWLSGSVNTPVALSGCWPETQEALHALMLDSNNAEVIIWHCELPTGEYHGILLRQQISVNSVTIYPVLSLPPVNSTDDRALWINHIPESRHTVPVRKVSLKPWQADLIINGRIFPAVLFNTTLLTR</sequence>
<evidence type="ECO:0000313" key="1">
    <source>
        <dbReference type="EMBL" id="EBR8574337.1"/>
    </source>
</evidence>
<proteinExistence type="predicted"/>
<dbReference type="AlphaFoldDB" id="A0A5U8K9T1"/>
<reference evidence="1" key="1">
    <citation type="submission" date="2018-06" db="EMBL/GenBank/DDBJ databases">
        <authorList>
            <person name="Ashton P.M."/>
            <person name="Dallman T."/>
            <person name="Nair S."/>
            <person name="De Pinna E."/>
            <person name="Peters T."/>
            <person name="Grant K."/>
        </authorList>
    </citation>
    <scope>NUCLEOTIDE SEQUENCE [LARGE SCALE GENOMIC DNA]</scope>
    <source>
        <strain evidence="1">498895</strain>
    </source>
</reference>
<name>A0A5U8K9T1_SALEB</name>
<dbReference type="EMBL" id="AAGTQF010000084">
    <property type="protein sequence ID" value="EBR8574337.1"/>
    <property type="molecule type" value="Genomic_DNA"/>
</dbReference>
<comment type="caution">
    <text evidence="1">The sequence shown here is derived from an EMBL/GenBank/DDBJ whole genome shotgun (WGS) entry which is preliminary data.</text>
</comment>
<dbReference type="Proteomes" id="UP000839708">
    <property type="component" value="Unassembled WGS sequence"/>
</dbReference>
<gene>
    <name evidence="1" type="ORF">DOV67_22770</name>
</gene>